<gene>
    <name evidence="1" type="ORF">L3Q82_016684</name>
</gene>
<comment type="caution">
    <text evidence="1">The sequence shown here is derived from an EMBL/GenBank/DDBJ whole genome shotgun (WGS) entry which is preliminary data.</text>
</comment>
<proteinExistence type="predicted"/>
<dbReference type="Proteomes" id="UP000831701">
    <property type="component" value="Chromosome 2"/>
</dbReference>
<evidence type="ECO:0000313" key="1">
    <source>
        <dbReference type="EMBL" id="KAI3376157.1"/>
    </source>
</evidence>
<dbReference type="EMBL" id="CM041532">
    <property type="protein sequence ID" value="KAI3376157.1"/>
    <property type="molecule type" value="Genomic_DNA"/>
</dbReference>
<organism evidence="1 2">
    <name type="scientific">Scortum barcoo</name>
    <name type="common">barcoo grunter</name>
    <dbReference type="NCBI Taxonomy" id="214431"/>
    <lineage>
        <taxon>Eukaryota</taxon>
        <taxon>Metazoa</taxon>
        <taxon>Chordata</taxon>
        <taxon>Craniata</taxon>
        <taxon>Vertebrata</taxon>
        <taxon>Euteleostomi</taxon>
        <taxon>Actinopterygii</taxon>
        <taxon>Neopterygii</taxon>
        <taxon>Teleostei</taxon>
        <taxon>Neoteleostei</taxon>
        <taxon>Acanthomorphata</taxon>
        <taxon>Eupercaria</taxon>
        <taxon>Centrarchiformes</taxon>
        <taxon>Terapontoidei</taxon>
        <taxon>Terapontidae</taxon>
        <taxon>Scortum</taxon>
    </lineage>
</organism>
<accession>A0ACB8X7Z5</accession>
<protein>
    <submittedName>
        <fullName evidence="1">Uncharacterized protein</fullName>
    </submittedName>
</protein>
<reference evidence="1" key="1">
    <citation type="submission" date="2022-04" db="EMBL/GenBank/DDBJ databases">
        <title>Jade perch genome.</title>
        <authorList>
            <person name="Chao B."/>
        </authorList>
    </citation>
    <scope>NUCLEOTIDE SEQUENCE</scope>
    <source>
        <strain evidence="1">CB-2022</strain>
    </source>
</reference>
<sequence>MVIEDSQPFTIVEDKGFRKLVKALNPAYVLPTRQALKAMVENRYKEP</sequence>
<evidence type="ECO:0000313" key="2">
    <source>
        <dbReference type="Proteomes" id="UP000831701"/>
    </source>
</evidence>
<name>A0ACB8X7Z5_9TELE</name>
<keyword evidence="2" id="KW-1185">Reference proteome</keyword>
<feature type="non-terminal residue" evidence="1">
    <location>
        <position position="47"/>
    </location>
</feature>